<dbReference type="InterPro" id="IPR058626">
    <property type="entry name" value="MdtA-like_b-barrel"/>
</dbReference>
<sequence>MTLNILKKLSTLAAAALMLAACGQPSTDQGQETGGHGEVAEAQAPKGPNGGRLLTDGDFGIEVTIYERGTPPQFRLFAYEGGKPVSPQNVEASITLGRLDGEENFFPFEAEGDYLTSDGVVTEPHSFDVSVEAKYKGRTHRWTYDNYEGRTTISASMANQMGITVDSAGPQIIESTLDLLGRVEFAPDAQTTLRARFPGEILEVRKTEGQLVKAGEVLARVESNESLQPYDITAPMDGVIVSRTAQKGDVVYDRPLFVIGDLTRLRIDFHVYPGDVATVKPGQKVMISSVDGKRRGETELEFYLPTAESATQTLIMHAHLPNPNKIWMPGMTVKGKAIVERREVPLAVKPEALQRFRDFTVVFAKVGEAYEVRMLELGERTPEWVEVLGGIKPGQDYVTGNSFLIKADVEKDGAAHDH</sequence>
<feature type="signal peptide" evidence="3">
    <location>
        <begin position="1"/>
        <end position="23"/>
    </location>
</feature>
<evidence type="ECO:0000313" key="8">
    <source>
        <dbReference type="EMBL" id="MFC4347755.1"/>
    </source>
</evidence>
<protein>
    <submittedName>
        <fullName evidence="8">Efflux RND transporter periplasmic adaptor subunit</fullName>
    </submittedName>
</protein>
<dbReference type="Gene3D" id="2.40.50.100">
    <property type="match status" value="1"/>
</dbReference>
<dbReference type="Pfam" id="PF25944">
    <property type="entry name" value="Beta-barrel_RND"/>
    <property type="match status" value="1"/>
</dbReference>
<comment type="caution">
    <text evidence="8">The sequence shown here is derived from an EMBL/GenBank/DDBJ whole genome shotgun (WGS) entry which is preliminary data.</text>
</comment>
<feature type="region of interest" description="Disordered" evidence="2">
    <location>
        <begin position="24"/>
        <end position="53"/>
    </location>
</feature>
<reference evidence="9" key="1">
    <citation type="journal article" date="2019" name="Int. J. Syst. Evol. Microbiol.">
        <title>The Global Catalogue of Microorganisms (GCM) 10K type strain sequencing project: providing services to taxonomists for standard genome sequencing and annotation.</title>
        <authorList>
            <consortium name="The Broad Institute Genomics Platform"/>
            <consortium name="The Broad Institute Genome Sequencing Center for Infectious Disease"/>
            <person name="Wu L."/>
            <person name="Ma J."/>
        </authorList>
    </citation>
    <scope>NUCLEOTIDE SEQUENCE [LARGE SCALE GENOMIC DNA]</scope>
    <source>
        <strain evidence="9">CGMCC 1.15304</strain>
    </source>
</reference>
<dbReference type="InterPro" id="IPR058646">
    <property type="entry name" value="CzcB_N"/>
</dbReference>
<proteinExistence type="predicted"/>
<dbReference type="Pfam" id="PF25971">
    <property type="entry name" value="CzcB_N"/>
    <property type="match status" value="1"/>
</dbReference>
<evidence type="ECO:0000256" key="1">
    <source>
        <dbReference type="ARBA" id="ARBA00022448"/>
    </source>
</evidence>
<dbReference type="InterPro" id="IPR051909">
    <property type="entry name" value="MFP_Cation_Efflux"/>
</dbReference>
<feature type="domain" description="CzcB-like C-terminal circularly permuted SH3-like" evidence="7">
    <location>
        <begin position="346"/>
        <end position="406"/>
    </location>
</feature>
<feature type="domain" description="Multidrug resistance protein MdtA-like barrel-sandwich hybrid" evidence="4">
    <location>
        <begin position="191"/>
        <end position="251"/>
    </location>
</feature>
<keyword evidence="9" id="KW-1185">Reference proteome</keyword>
<dbReference type="Proteomes" id="UP001595776">
    <property type="component" value="Unassembled WGS sequence"/>
</dbReference>
<dbReference type="CDD" id="cd06850">
    <property type="entry name" value="biotinyl_domain"/>
    <property type="match status" value="1"/>
</dbReference>
<evidence type="ECO:0000313" key="9">
    <source>
        <dbReference type="Proteomes" id="UP001595776"/>
    </source>
</evidence>
<feature type="domain" description="Multidrug resistance protein MdtA-like beta-barrel" evidence="5">
    <location>
        <begin position="268"/>
        <end position="334"/>
    </location>
</feature>
<dbReference type="InterPro" id="IPR058649">
    <property type="entry name" value="CzcB_C"/>
</dbReference>
<evidence type="ECO:0000256" key="3">
    <source>
        <dbReference type="SAM" id="SignalP"/>
    </source>
</evidence>
<dbReference type="Gene3D" id="2.40.30.170">
    <property type="match status" value="1"/>
</dbReference>
<keyword evidence="1" id="KW-0813">Transport</keyword>
<dbReference type="SUPFAM" id="SSF111369">
    <property type="entry name" value="HlyD-like secretion proteins"/>
    <property type="match status" value="1"/>
</dbReference>
<organism evidence="8 9">
    <name type="scientific">Kordiimonas lipolytica</name>
    <dbReference type="NCBI Taxonomy" id="1662421"/>
    <lineage>
        <taxon>Bacteria</taxon>
        <taxon>Pseudomonadati</taxon>
        <taxon>Pseudomonadota</taxon>
        <taxon>Alphaproteobacteria</taxon>
        <taxon>Kordiimonadales</taxon>
        <taxon>Kordiimonadaceae</taxon>
        <taxon>Kordiimonas</taxon>
    </lineage>
</organism>
<dbReference type="PROSITE" id="PS51257">
    <property type="entry name" value="PROKAR_LIPOPROTEIN"/>
    <property type="match status" value="1"/>
</dbReference>
<dbReference type="RefSeq" id="WP_068152477.1">
    <property type="nucleotide sequence ID" value="NZ_JBHSCR010000005.1"/>
</dbReference>
<accession>A0ABV8UAQ0</accession>
<evidence type="ECO:0000259" key="6">
    <source>
        <dbReference type="Pfam" id="PF25971"/>
    </source>
</evidence>
<feature type="domain" description="CzcB N-terminal" evidence="6">
    <location>
        <begin position="51"/>
        <end position="142"/>
    </location>
</feature>
<dbReference type="PANTHER" id="PTHR30097:SF4">
    <property type="entry name" value="SLR6042 PROTEIN"/>
    <property type="match status" value="1"/>
</dbReference>
<dbReference type="PANTHER" id="PTHR30097">
    <property type="entry name" value="CATION EFFLUX SYSTEM PROTEIN CUSB"/>
    <property type="match status" value="1"/>
</dbReference>
<name>A0ABV8UAQ0_9PROT</name>
<dbReference type="EMBL" id="JBHSCR010000005">
    <property type="protein sequence ID" value="MFC4347755.1"/>
    <property type="molecule type" value="Genomic_DNA"/>
</dbReference>
<keyword evidence="3" id="KW-0732">Signal</keyword>
<evidence type="ECO:0000259" key="5">
    <source>
        <dbReference type="Pfam" id="PF25944"/>
    </source>
</evidence>
<evidence type="ECO:0000256" key="2">
    <source>
        <dbReference type="SAM" id="MobiDB-lite"/>
    </source>
</evidence>
<feature type="chain" id="PRO_5045888409" evidence="3">
    <location>
        <begin position="24"/>
        <end position="418"/>
    </location>
</feature>
<dbReference type="InterPro" id="IPR058625">
    <property type="entry name" value="MdtA-like_BSH"/>
</dbReference>
<dbReference type="Pfam" id="PF25917">
    <property type="entry name" value="BSH_RND"/>
    <property type="match status" value="1"/>
</dbReference>
<dbReference type="Pfam" id="PF25975">
    <property type="entry name" value="CzcB_C"/>
    <property type="match status" value="1"/>
</dbReference>
<dbReference type="Gene3D" id="2.40.420.20">
    <property type="match status" value="1"/>
</dbReference>
<evidence type="ECO:0000259" key="7">
    <source>
        <dbReference type="Pfam" id="PF25975"/>
    </source>
</evidence>
<evidence type="ECO:0000259" key="4">
    <source>
        <dbReference type="Pfam" id="PF25917"/>
    </source>
</evidence>
<gene>
    <name evidence="8" type="ORF">ACFO5Q_07870</name>
</gene>